<accession>A0A7W3MUY2</accession>
<proteinExistence type="predicted"/>
<dbReference type="Proteomes" id="UP000539313">
    <property type="component" value="Unassembled WGS sequence"/>
</dbReference>
<gene>
    <name evidence="1" type="ORF">HNR21_001279</name>
</gene>
<evidence type="ECO:0000313" key="2">
    <source>
        <dbReference type="Proteomes" id="UP000539313"/>
    </source>
</evidence>
<evidence type="ECO:0000313" key="1">
    <source>
        <dbReference type="EMBL" id="MBA9002397.1"/>
    </source>
</evidence>
<organism evidence="1 2">
    <name type="scientific">Thermomonospora cellulosilytica</name>
    <dbReference type="NCBI Taxonomy" id="1411118"/>
    <lineage>
        <taxon>Bacteria</taxon>
        <taxon>Bacillati</taxon>
        <taxon>Actinomycetota</taxon>
        <taxon>Actinomycetes</taxon>
        <taxon>Streptosporangiales</taxon>
        <taxon>Thermomonosporaceae</taxon>
        <taxon>Thermomonospora</taxon>
    </lineage>
</organism>
<comment type="caution">
    <text evidence="1">The sequence shown here is derived from an EMBL/GenBank/DDBJ whole genome shotgun (WGS) entry which is preliminary data.</text>
</comment>
<reference evidence="1 2" key="1">
    <citation type="submission" date="2020-08" db="EMBL/GenBank/DDBJ databases">
        <title>Sequencing the genomes of 1000 actinobacteria strains.</title>
        <authorList>
            <person name="Klenk H.-P."/>
        </authorList>
    </citation>
    <scope>NUCLEOTIDE SEQUENCE [LARGE SCALE GENOMIC DNA]</scope>
    <source>
        <strain evidence="1 2">DSM 45823</strain>
    </source>
</reference>
<dbReference type="EMBL" id="JACJII010000001">
    <property type="protein sequence ID" value="MBA9002397.1"/>
    <property type="molecule type" value="Genomic_DNA"/>
</dbReference>
<sequence length="402" mass="44109">MSREAVDHALATLHDERERISASLLDLENHHGHRLLKGARLTGGTRDSWERAQAALTFLWRLFDAYQNVCQDVLDKAAGLGRRRPNEATLRELTDLLTGPSVESPHGEIPLRRRTLLGPARERYTLDEAKERMTAAYQEVIELVSAVDAAWEALLGPLDAAEEEWRETVRLAQSLGEGRNAELDRIGRELAAAGQTVRTDPLALVRDGRADPGRIETLREDLAAVRGSLAEAARLRAGYDGRVAALEAGLGALAQAVADARSAHRTVQVKIADPGVPEPADPVPVLRERLDSLAALRAAGRWPDLAARLAELEAGVAGAREQAERARALSAGLLERRDELRGRLDAYRVKAARLGFAEHDELARLQERARALLWTAPCDLRQATVVLAEYQRVLRSLETGTD</sequence>
<name>A0A7W3MUY2_9ACTN</name>
<dbReference type="AlphaFoldDB" id="A0A7W3MUY2"/>
<keyword evidence="2" id="KW-1185">Reference proteome</keyword>
<protein>
    <submittedName>
        <fullName evidence="1">Uncharacterized protein</fullName>
    </submittedName>
</protein>
<dbReference type="RefSeq" id="WP_220500055.1">
    <property type="nucleotide sequence ID" value="NZ_JACJII010000001.1"/>
</dbReference>